<name>A0A502ESM2_9FLAO</name>
<protein>
    <recommendedName>
        <fullName evidence="3">Baseplate J-like protein</fullName>
    </recommendedName>
</protein>
<dbReference type="AlphaFoldDB" id="A0A502ESM2"/>
<evidence type="ECO:0000313" key="2">
    <source>
        <dbReference type="Proteomes" id="UP000319700"/>
    </source>
</evidence>
<comment type="caution">
    <text evidence="1">The sequence shown here is derived from an EMBL/GenBank/DDBJ whole genome shotgun (WGS) entry which is preliminary data.</text>
</comment>
<gene>
    <name evidence="1" type="ORF">EAH81_10795</name>
</gene>
<evidence type="ECO:0008006" key="3">
    <source>
        <dbReference type="Google" id="ProtNLM"/>
    </source>
</evidence>
<dbReference type="Proteomes" id="UP000319700">
    <property type="component" value="Unassembled WGS sequence"/>
</dbReference>
<dbReference type="OrthoDB" id="9762853at2"/>
<dbReference type="RefSeq" id="WP_140506740.1">
    <property type="nucleotide sequence ID" value="NZ_RCZH01000006.1"/>
</dbReference>
<keyword evidence="2" id="KW-1185">Reference proteome</keyword>
<proteinExistence type="predicted"/>
<dbReference type="EMBL" id="RCZH01000006">
    <property type="protein sequence ID" value="TPG40823.1"/>
    <property type="molecule type" value="Genomic_DNA"/>
</dbReference>
<evidence type="ECO:0000313" key="1">
    <source>
        <dbReference type="EMBL" id="TPG40823.1"/>
    </source>
</evidence>
<organism evidence="1 2">
    <name type="scientific">Flavobacterium pectinovorum</name>
    <dbReference type="NCBI Taxonomy" id="29533"/>
    <lineage>
        <taxon>Bacteria</taxon>
        <taxon>Pseudomonadati</taxon>
        <taxon>Bacteroidota</taxon>
        <taxon>Flavobacteriia</taxon>
        <taxon>Flavobacteriales</taxon>
        <taxon>Flavobacteriaceae</taxon>
        <taxon>Flavobacterium</taxon>
    </lineage>
</organism>
<accession>A0A502ESM2</accession>
<sequence>MILIDQNSAINSLNEALVPNPHLIDGRTEQDWLYFLTEFSKLINFYNDSNTIEGNWSPFLLKDPVFLMASISKTNYKNLHSDYKNSCAEIQRLVQNENGGNPHSNALNKLFDRITAIYKIIERWTHYMQSSNEIYDLKTYILQEVKTRLSIDFWAIQSFREYLYRLSVEGVFIVPAPLREFDSFDKNIWNINKDRTPFWQVFGFETEQAILQTTATITTFSLDILTKIGDRLFQFLETVIHHATKEFKRLSLKKGQFPDTTLLRSFVNVLKVQQDRLNGISEKHLDFYYKDILKQTKLPAVADHTYLCATLAKPTQAYTLPAGTLFNAGVDAQKNPILFASQKNVNLNPATITSVHTLSYNAKNTPSYNLQTIAKPTAIQLDLENKVISWDTFGSSNPVVDPIANPNLIGIAFASPMLLLREGQRTVTLTLQFDNSIDLALLQTANYFLSTQKEWLKLSLLPANFTQTTSSNCVIIINLDPTMAAIEPFLINSDGLKSDWPMMKILFQNIPNSYMPPKITAMTIALKVTGVKTFQLYNDFGELNTKNPYPPFGPIPLVNANFIIGNNEIFSKPLDSLIVEIDWDKRPTNFTTYYQQYNDYLTPPKKPATTGLAGTVRNLFSSNDDSPKTEPIPFFSNTSFTADLNIMQDKLWKGLKMTKIQSSDVDKVFVAVDNTPQPVCLFDPAPVDPKLPIVNPPIIIPVFLNTSSSYYVYSKANSTSNADTNTTASTTQTVGKIWEPNPNIQKETLNFTEESSSGFIKMTLSNPEYGFGSELYANLVSSIALKNGNKITVAKDKEVTDFLPSANVPFAPKIQTLSAIYTASETYKLDGTEGDYPLEYFIYTPFLNYLVFDSATIDQTENEVFDTAVMGKSSSNLTEGFPLYPTCDYDGNLFIELDNLICNSTLNLYFELARNSTALTTKNHIQCYYLTDLGWKRVEPISDGTNDFRRSGIIEIPIPEDCNNNETMMPGTNNWISIVANGDIDSFSKTIFMQTNGFSVERTGTTFLTDTQSPQIAANTITKPEIKIPEIGTIIQPFASFGGKAAEDKTDRNKRVSNTIKTKNRASTPSDYYTLIAENYDTVYYSKVVTKKSDNSTNVYLVKKVASDTDSSAFVPLVTNSLEIDVIKFLKANSSPFTNLQVSNFNLEYVCVNATFSIKSGYQKTPMNNTVNLALKEYLSPWIANCPSLIEIGQPLINAKVSTFIQNIEGIAAVESVTFSTYYINPKTGLQTTLKTKKRTLMPYGPTTLLVSAPTHNFIFDL</sequence>
<reference evidence="1 2" key="1">
    <citation type="journal article" date="2019" name="Environ. Microbiol.">
        <title>Species interactions and distinct microbial communities in high Arctic permafrost affected cryosols are associated with the CH4 and CO2 gas fluxes.</title>
        <authorList>
            <person name="Altshuler I."/>
            <person name="Hamel J."/>
            <person name="Turney S."/>
            <person name="Magnuson E."/>
            <person name="Levesque R."/>
            <person name="Greer C."/>
            <person name="Whyte L.G."/>
        </authorList>
    </citation>
    <scope>NUCLEOTIDE SEQUENCE [LARGE SCALE GENOMIC DNA]</scope>
    <source>
        <strain evidence="1 2">42</strain>
    </source>
</reference>